<dbReference type="InterPro" id="IPR037401">
    <property type="entry name" value="SnoaL-like"/>
</dbReference>
<accession>A0A6J4HR77</accession>
<name>A0A6J4HR77_9ACTN</name>
<dbReference type="EMBL" id="CADCSY010000049">
    <property type="protein sequence ID" value="CAA9230681.1"/>
    <property type="molecule type" value="Genomic_DNA"/>
</dbReference>
<proteinExistence type="predicted"/>
<evidence type="ECO:0000259" key="1">
    <source>
        <dbReference type="Pfam" id="PF12680"/>
    </source>
</evidence>
<gene>
    <name evidence="2" type="ORF">AVDCRST_MAG20-1121</name>
</gene>
<evidence type="ECO:0000313" key="2">
    <source>
        <dbReference type="EMBL" id="CAA9230681.1"/>
    </source>
</evidence>
<dbReference type="Pfam" id="PF12680">
    <property type="entry name" value="SnoaL_2"/>
    <property type="match status" value="1"/>
</dbReference>
<sequence length="144" mass="15624">MTELPEDHGEDAGAVIDRYCTAWVTGDLATVVDLYDDELVLTWTGSHHLAGEHRGKPAALDALLRLQLATGRSPVAVHDILASGGRAIAWVTERWERDGSGLDVDRLLRFEVRAGRIVACRVHETDQHAVDQWLAGVPGSTPPG</sequence>
<protein>
    <recommendedName>
        <fullName evidence="1">SnoaL-like domain-containing protein</fullName>
    </recommendedName>
</protein>
<reference evidence="2" key="1">
    <citation type="submission" date="2020-02" db="EMBL/GenBank/DDBJ databases">
        <authorList>
            <person name="Meier V. D."/>
        </authorList>
    </citation>
    <scope>NUCLEOTIDE SEQUENCE</scope>
    <source>
        <strain evidence="2">AVDCRST_MAG20</strain>
    </source>
</reference>
<organism evidence="2">
    <name type="scientific">uncultured Acidimicrobiales bacterium</name>
    <dbReference type="NCBI Taxonomy" id="310071"/>
    <lineage>
        <taxon>Bacteria</taxon>
        <taxon>Bacillati</taxon>
        <taxon>Actinomycetota</taxon>
        <taxon>Acidimicrobiia</taxon>
        <taxon>Acidimicrobiales</taxon>
        <taxon>environmental samples</taxon>
    </lineage>
</organism>
<dbReference type="Gene3D" id="3.10.450.50">
    <property type="match status" value="1"/>
</dbReference>
<dbReference type="SUPFAM" id="SSF54427">
    <property type="entry name" value="NTF2-like"/>
    <property type="match status" value="1"/>
</dbReference>
<dbReference type="AlphaFoldDB" id="A0A6J4HR77"/>
<feature type="domain" description="SnoaL-like" evidence="1">
    <location>
        <begin position="17"/>
        <end position="119"/>
    </location>
</feature>
<dbReference type="InterPro" id="IPR032710">
    <property type="entry name" value="NTF2-like_dom_sf"/>
</dbReference>